<sequence length="203" mass="23394">MRKNQSRFSIYENLSMASPKSMQKQKVQRPKKKLPELKGRTPNFLRVGCPTEVLIHIPHYVAVLKKESSNNLAISNLSIKDLIDESSSNKAQEKPKSVQQIWNLFDSIKVPISNFSDLRIPSHCFSLDSKPHSDEESYQIKAMKKINSDRYLKPLSTRAEMIKNEFTITPENKPPVENKFNSPYMKYPKQFLSQVNSIAQIPE</sequence>
<organism evidence="1 2">
    <name type="scientific">Stentor coeruleus</name>
    <dbReference type="NCBI Taxonomy" id="5963"/>
    <lineage>
        <taxon>Eukaryota</taxon>
        <taxon>Sar</taxon>
        <taxon>Alveolata</taxon>
        <taxon>Ciliophora</taxon>
        <taxon>Postciliodesmatophora</taxon>
        <taxon>Heterotrichea</taxon>
        <taxon>Heterotrichida</taxon>
        <taxon>Stentoridae</taxon>
        <taxon>Stentor</taxon>
    </lineage>
</organism>
<name>A0A1R2CSK4_9CILI</name>
<evidence type="ECO:0000313" key="2">
    <source>
        <dbReference type="Proteomes" id="UP000187209"/>
    </source>
</evidence>
<reference evidence="1 2" key="1">
    <citation type="submission" date="2016-11" db="EMBL/GenBank/DDBJ databases">
        <title>The macronuclear genome of Stentor coeruleus: a giant cell with tiny introns.</title>
        <authorList>
            <person name="Slabodnick M."/>
            <person name="Ruby J.G."/>
            <person name="Reiff S.B."/>
            <person name="Swart E.C."/>
            <person name="Gosai S."/>
            <person name="Prabakaran S."/>
            <person name="Witkowska E."/>
            <person name="Larue G.E."/>
            <person name="Fisher S."/>
            <person name="Freeman R.M."/>
            <person name="Gunawardena J."/>
            <person name="Chu W."/>
            <person name="Stover N.A."/>
            <person name="Gregory B.D."/>
            <person name="Nowacki M."/>
            <person name="Derisi J."/>
            <person name="Roy S.W."/>
            <person name="Marshall W.F."/>
            <person name="Sood P."/>
        </authorList>
    </citation>
    <scope>NUCLEOTIDE SEQUENCE [LARGE SCALE GENOMIC DNA]</scope>
    <source>
        <strain evidence="1">WM001</strain>
    </source>
</reference>
<protein>
    <submittedName>
        <fullName evidence="1">Uncharacterized protein</fullName>
    </submittedName>
</protein>
<proteinExistence type="predicted"/>
<dbReference type="AlphaFoldDB" id="A0A1R2CSK4"/>
<comment type="caution">
    <text evidence="1">The sequence shown here is derived from an EMBL/GenBank/DDBJ whole genome shotgun (WGS) entry which is preliminary data.</text>
</comment>
<evidence type="ECO:0000313" key="1">
    <source>
        <dbReference type="EMBL" id="OMJ91965.1"/>
    </source>
</evidence>
<gene>
    <name evidence="1" type="ORF">SteCoe_5400</name>
</gene>
<accession>A0A1R2CSK4</accession>
<dbReference type="EMBL" id="MPUH01000071">
    <property type="protein sequence ID" value="OMJ91965.1"/>
    <property type="molecule type" value="Genomic_DNA"/>
</dbReference>
<dbReference type="Proteomes" id="UP000187209">
    <property type="component" value="Unassembled WGS sequence"/>
</dbReference>
<keyword evidence="2" id="KW-1185">Reference proteome</keyword>